<keyword evidence="4" id="KW-0677">Repeat</keyword>
<accession>A0A8K0XU60</accession>
<proteinExistence type="inferred from homology"/>
<dbReference type="PROSITE" id="PS50920">
    <property type="entry name" value="SOLCAR"/>
    <property type="match status" value="3"/>
</dbReference>
<evidence type="ECO:0000256" key="4">
    <source>
        <dbReference type="ARBA" id="ARBA00022737"/>
    </source>
</evidence>
<dbReference type="AlphaFoldDB" id="A0A8K0XU60"/>
<dbReference type="EMBL" id="JAEVFJ010000003">
    <property type="protein sequence ID" value="KAH8106345.1"/>
    <property type="molecule type" value="Genomic_DNA"/>
</dbReference>
<feature type="repeat" description="Solcar" evidence="8">
    <location>
        <begin position="201"/>
        <end position="286"/>
    </location>
</feature>
<keyword evidence="11" id="KW-1185">Reference proteome</keyword>
<keyword evidence="3 8" id="KW-0812">Transmembrane</keyword>
<keyword evidence="7 8" id="KW-0472">Membrane</keyword>
<dbReference type="SUPFAM" id="SSF103506">
    <property type="entry name" value="Mitochondrial carrier"/>
    <property type="match status" value="1"/>
</dbReference>
<sequence>SGAVSGLASSVCLQPFDLLKTRVQQWDVIQNGAEKPLKIAVNILRTDGPLGLWRGTTATMLRNVPGVAVYFTGLNYVRTVMATSRYFAATWTQDRSDNKHHSTLPKLTSQGNLLAGATTRTAVGVLLNPFTILKARYESSLYSYNSLSQAFIPLIRAGPSQYLRGALPSALRDAPYAGLFVVVYERIKHDVGFVRPESTAAMSTAHSLSAASAGAVAVLLTHPFDVVKTKMQVRHEARYTGLLQTISTIHRQRGFVGFFDGTVLRMSRKVLSSAIGWAVYEGILIVMQNT</sequence>
<comment type="caution">
    <text evidence="10">The sequence shown here is derived from an EMBL/GenBank/DDBJ whole genome shotgun (WGS) entry which is preliminary data.</text>
</comment>
<evidence type="ECO:0000256" key="9">
    <source>
        <dbReference type="RuleBase" id="RU000488"/>
    </source>
</evidence>
<dbReference type="Gene3D" id="1.50.40.10">
    <property type="entry name" value="Mitochondrial carrier domain"/>
    <property type="match status" value="1"/>
</dbReference>
<gene>
    <name evidence="10" type="ORF">BXZ70DRAFT_886424</name>
</gene>
<evidence type="ECO:0000313" key="11">
    <source>
        <dbReference type="Proteomes" id="UP000813824"/>
    </source>
</evidence>
<keyword evidence="6" id="KW-0496">Mitochondrion</keyword>
<dbReference type="GO" id="GO:1904983">
    <property type="term" value="P:glycine import into mitochondrion"/>
    <property type="evidence" value="ECO:0007669"/>
    <property type="project" value="TreeGrafter"/>
</dbReference>
<dbReference type="InterPro" id="IPR018108">
    <property type="entry name" value="MCP_transmembrane"/>
</dbReference>
<protein>
    <submittedName>
        <fullName evidence="10">Solute carrier family 25 member 38</fullName>
    </submittedName>
</protein>
<evidence type="ECO:0000313" key="10">
    <source>
        <dbReference type="EMBL" id="KAH8106345.1"/>
    </source>
</evidence>
<keyword evidence="5" id="KW-1133">Transmembrane helix</keyword>
<name>A0A8K0XU60_9AGAR</name>
<evidence type="ECO:0000256" key="1">
    <source>
        <dbReference type="ARBA" id="ARBA00004225"/>
    </source>
</evidence>
<evidence type="ECO:0000256" key="7">
    <source>
        <dbReference type="ARBA" id="ARBA00023136"/>
    </source>
</evidence>
<keyword evidence="2 9" id="KW-0813">Transport</keyword>
<organism evidence="10 11">
    <name type="scientific">Cristinia sonorae</name>
    <dbReference type="NCBI Taxonomy" id="1940300"/>
    <lineage>
        <taxon>Eukaryota</taxon>
        <taxon>Fungi</taxon>
        <taxon>Dikarya</taxon>
        <taxon>Basidiomycota</taxon>
        <taxon>Agaricomycotina</taxon>
        <taxon>Agaricomycetes</taxon>
        <taxon>Agaricomycetidae</taxon>
        <taxon>Agaricales</taxon>
        <taxon>Pleurotineae</taxon>
        <taxon>Stephanosporaceae</taxon>
        <taxon>Cristinia</taxon>
    </lineage>
</organism>
<dbReference type="GO" id="GO:0015187">
    <property type="term" value="F:glycine transmembrane transporter activity"/>
    <property type="evidence" value="ECO:0007669"/>
    <property type="project" value="TreeGrafter"/>
</dbReference>
<evidence type="ECO:0000256" key="8">
    <source>
        <dbReference type="PROSITE-ProRule" id="PRU00282"/>
    </source>
</evidence>
<comment type="similarity">
    <text evidence="9">Belongs to the mitochondrial carrier (TC 2.A.29) family.</text>
</comment>
<dbReference type="Pfam" id="PF00153">
    <property type="entry name" value="Mito_carr"/>
    <property type="match status" value="3"/>
</dbReference>
<evidence type="ECO:0000256" key="5">
    <source>
        <dbReference type="ARBA" id="ARBA00022989"/>
    </source>
</evidence>
<feature type="repeat" description="Solcar" evidence="8">
    <location>
        <begin position="107"/>
        <end position="190"/>
    </location>
</feature>
<dbReference type="Proteomes" id="UP000813824">
    <property type="component" value="Unassembled WGS sequence"/>
</dbReference>
<evidence type="ECO:0000256" key="2">
    <source>
        <dbReference type="ARBA" id="ARBA00022448"/>
    </source>
</evidence>
<dbReference type="PRINTS" id="PR00926">
    <property type="entry name" value="MITOCARRIER"/>
</dbReference>
<dbReference type="PANTHER" id="PTHR46181">
    <property type="entry name" value="MITOCHONDRIAL GLYCINE TRANSPORTER"/>
    <property type="match status" value="1"/>
</dbReference>
<dbReference type="GO" id="GO:0031966">
    <property type="term" value="C:mitochondrial membrane"/>
    <property type="evidence" value="ECO:0007669"/>
    <property type="project" value="UniProtKB-SubCell"/>
</dbReference>
<reference evidence="10" key="1">
    <citation type="journal article" date="2021" name="New Phytol.">
        <title>Evolutionary innovations through gain and loss of genes in the ectomycorrhizal Boletales.</title>
        <authorList>
            <person name="Wu G."/>
            <person name="Miyauchi S."/>
            <person name="Morin E."/>
            <person name="Kuo A."/>
            <person name="Drula E."/>
            <person name="Varga T."/>
            <person name="Kohler A."/>
            <person name="Feng B."/>
            <person name="Cao Y."/>
            <person name="Lipzen A."/>
            <person name="Daum C."/>
            <person name="Hundley H."/>
            <person name="Pangilinan J."/>
            <person name="Johnson J."/>
            <person name="Barry K."/>
            <person name="LaButti K."/>
            <person name="Ng V."/>
            <person name="Ahrendt S."/>
            <person name="Min B."/>
            <person name="Choi I.G."/>
            <person name="Park H."/>
            <person name="Plett J.M."/>
            <person name="Magnuson J."/>
            <person name="Spatafora J.W."/>
            <person name="Nagy L.G."/>
            <person name="Henrissat B."/>
            <person name="Grigoriev I.V."/>
            <person name="Yang Z.L."/>
            <person name="Xu J."/>
            <person name="Martin F.M."/>
        </authorList>
    </citation>
    <scope>NUCLEOTIDE SEQUENCE</scope>
    <source>
        <strain evidence="10">KKN 215</strain>
    </source>
</reference>
<dbReference type="OrthoDB" id="1924968at2759"/>
<dbReference type="InterPro" id="IPR023395">
    <property type="entry name" value="MCP_dom_sf"/>
</dbReference>
<feature type="non-terminal residue" evidence="10">
    <location>
        <position position="290"/>
    </location>
</feature>
<comment type="subcellular location">
    <subcellularLocation>
        <location evidence="1">Mitochondrion membrane</location>
        <topology evidence="1">Multi-pass membrane protein</topology>
    </subcellularLocation>
</comment>
<dbReference type="PANTHER" id="PTHR46181:SF3">
    <property type="entry name" value="MITOCHONDRIAL GLYCINE TRANSPORTER"/>
    <property type="match status" value="1"/>
</dbReference>
<evidence type="ECO:0000256" key="6">
    <source>
        <dbReference type="ARBA" id="ARBA00023128"/>
    </source>
</evidence>
<dbReference type="InterPro" id="IPR002067">
    <property type="entry name" value="MCP"/>
</dbReference>
<evidence type="ECO:0000256" key="3">
    <source>
        <dbReference type="ARBA" id="ARBA00022692"/>
    </source>
</evidence>
<feature type="repeat" description="Solcar" evidence="8">
    <location>
        <begin position="1"/>
        <end position="80"/>
    </location>
</feature>